<dbReference type="Proteomes" id="UP000030905">
    <property type="component" value="Chromosome"/>
</dbReference>
<protein>
    <recommendedName>
        <fullName evidence="7">Cohesin domain-containing protein</fullName>
    </recommendedName>
</protein>
<feature type="compositionally biased region" description="Low complexity" evidence="1">
    <location>
        <begin position="276"/>
        <end position="295"/>
    </location>
</feature>
<gene>
    <name evidence="3" type="ORF">CLPA_c29170</name>
    <name evidence="4" type="ORF">CP6013_00268</name>
</gene>
<dbReference type="EMBL" id="JPGY02000001">
    <property type="protein sequence ID" value="KRU11021.1"/>
    <property type="molecule type" value="Genomic_DNA"/>
</dbReference>
<evidence type="ECO:0000313" key="3">
    <source>
        <dbReference type="EMBL" id="AJA52971.1"/>
    </source>
</evidence>
<evidence type="ECO:0000256" key="1">
    <source>
        <dbReference type="SAM" id="MobiDB-lite"/>
    </source>
</evidence>
<evidence type="ECO:0008006" key="7">
    <source>
        <dbReference type="Google" id="ProtNLM"/>
    </source>
</evidence>
<feature type="region of interest" description="Disordered" evidence="1">
    <location>
        <begin position="167"/>
        <end position="309"/>
    </location>
</feature>
<dbReference type="PATRIC" id="fig|1262449.3.peg.1363"/>
<feature type="compositionally biased region" description="Low complexity" evidence="1">
    <location>
        <begin position="170"/>
        <end position="251"/>
    </location>
</feature>
<accession>A0A0H3J9U4</accession>
<dbReference type="GeneID" id="93075039"/>
<keyword evidence="2" id="KW-0812">Transmembrane</keyword>
<dbReference type="Gene3D" id="2.60.40.680">
    <property type="match status" value="1"/>
</dbReference>
<keyword evidence="6" id="KW-1185">Reference proteome</keyword>
<feature type="transmembrane region" description="Helical" evidence="2">
    <location>
        <begin position="318"/>
        <end position="337"/>
    </location>
</feature>
<dbReference type="SUPFAM" id="SSF49384">
    <property type="entry name" value="Carbohydrate-binding domain"/>
    <property type="match status" value="1"/>
</dbReference>
<organism evidence="3 6">
    <name type="scientific">Clostridium pasteurianum DSM 525 = ATCC 6013</name>
    <dbReference type="NCBI Taxonomy" id="1262449"/>
    <lineage>
        <taxon>Bacteria</taxon>
        <taxon>Bacillati</taxon>
        <taxon>Bacillota</taxon>
        <taxon>Clostridia</taxon>
        <taxon>Eubacteriales</taxon>
        <taxon>Clostridiaceae</taxon>
        <taxon>Clostridium</taxon>
    </lineage>
</organism>
<dbReference type="Proteomes" id="UP000028042">
    <property type="component" value="Unassembled WGS sequence"/>
</dbReference>
<dbReference type="GO" id="GO:0030246">
    <property type="term" value="F:carbohydrate binding"/>
    <property type="evidence" value="ECO:0007669"/>
    <property type="project" value="InterPro"/>
</dbReference>
<reference evidence="4" key="2">
    <citation type="submission" date="2015-10" db="EMBL/GenBank/DDBJ databases">
        <title>Improved Draft Genome Sequence of Clostridium pasteurianum Strain ATCC 6013 (DSM 525) Using a Hybrid Next-Generation Sequencing Approach.</title>
        <authorList>
            <person name="Pyne M.E."/>
            <person name="Utturkar S.M."/>
            <person name="Brown S.D."/>
            <person name="Moo-Young M."/>
            <person name="Chung D.A."/>
            <person name="Chou P.C."/>
        </authorList>
    </citation>
    <scope>NUCLEOTIDE SEQUENCE</scope>
    <source>
        <strain evidence="4">ATCC 6013</strain>
    </source>
</reference>
<evidence type="ECO:0000313" key="5">
    <source>
        <dbReference type="Proteomes" id="UP000028042"/>
    </source>
</evidence>
<dbReference type="InterPro" id="IPR008965">
    <property type="entry name" value="CBM2/CBM3_carb-bd_dom_sf"/>
</dbReference>
<dbReference type="AlphaFoldDB" id="A0A0H3J9U4"/>
<evidence type="ECO:0000313" key="6">
    <source>
        <dbReference type="Proteomes" id="UP000030905"/>
    </source>
</evidence>
<dbReference type="CDD" id="cd08547">
    <property type="entry name" value="Type_II_cohesin"/>
    <property type="match status" value="1"/>
</dbReference>
<feature type="compositionally biased region" description="Polar residues" evidence="1">
    <location>
        <begin position="296"/>
        <end position="309"/>
    </location>
</feature>
<dbReference type="EMBL" id="CP009268">
    <property type="protein sequence ID" value="AJA52971.1"/>
    <property type="molecule type" value="Genomic_DNA"/>
</dbReference>
<reference evidence="3 6" key="1">
    <citation type="journal article" date="2015" name="Genome Announc.">
        <title>Complete Genome Sequence of the Nitrogen-Fixing and Solvent-Producing Clostridium pasteurianum DSM 525.</title>
        <authorList>
            <person name="Poehlein A."/>
            <person name="Grosse-Honebrink A."/>
            <person name="Zhang Y."/>
            <person name="Minton N.P."/>
            <person name="Daniel R."/>
        </authorList>
    </citation>
    <scope>NUCLEOTIDE SEQUENCE [LARGE SCALE GENOMIC DNA]</scope>
    <source>
        <strain evidence="3">DSM 525</strain>
        <strain evidence="6">DSM 525 / ATCC 6013</strain>
    </source>
</reference>
<dbReference type="KEGG" id="cpae:CPAST_c29170"/>
<keyword evidence="2" id="KW-0472">Membrane</keyword>
<dbReference type="KEGG" id="cpat:CLPA_c29170"/>
<sequence length="351" mass="37007">MIKKIGYLIITFILIIVGMSTFLTSKVYAQGSTKIVLSTDKSSYNVGDTVRVTVQAHNAVDLFGVQFTFHYDPSMLSMEENDFTFSNGYAVFGGSTVDKKKGVVTYPVINKNPSPDNKSSVTVGYANFKATKEGPVTLNMDNIKSVNTQSVEINYNTQTQSVFNVAKAPSNSDSGSNSSNNSNTNQGNNNNENGNNGHSGENVNQSGNYNSSNANTNSGSSSNNGNISNNKSDSNGGNSGSISNNGGSISNDQVTVASSSSGDPAADGNTASQEQNGNSTNKNSSLNSTTDTTENGSQEGNAGKKTSNIKSNSGLNNILLIVVIAVIIIVAAVAFLNREKLKDIFYKLNRK</sequence>
<dbReference type="RefSeq" id="WP_003443224.1">
    <property type="nucleotide sequence ID" value="NZ_ANZB01000003.1"/>
</dbReference>
<proteinExistence type="predicted"/>
<dbReference type="eggNOG" id="ENOG5032474">
    <property type="taxonomic scope" value="Bacteria"/>
</dbReference>
<evidence type="ECO:0000256" key="2">
    <source>
        <dbReference type="SAM" id="Phobius"/>
    </source>
</evidence>
<name>A0A0H3J9U4_CLOPA</name>
<keyword evidence="2" id="KW-1133">Transmembrane helix</keyword>
<reference evidence="4 5" key="3">
    <citation type="journal article" name="Genome Announc.">
        <title>Improved Draft Genome Sequence of Clostridium pasteurianum Strain ATCC 6013 (DSM 525) Using a Hybrid Next-Generation Sequencing Approach.</title>
        <authorList>
            <person name="Pyne M.E."/>
            <person name="Utturkar S."/>
            <person name="Brown S.D."/>
            <person name="Moo-Young M."/>
            <person name="Chung D.A."/>
            <person name="Chou C.P."/>
        </authorList>
    </citation>
    <scope>NUCLEOTIDE SEQUENCE [LARGE SCALE GENOMIC DNA]</scope>
    <source>
        <strain evidence="4 5">ATCC 6013</strain>
    </source>
</reference>
<evidence type="ECO:0000313" key="4">
    <source>
        <dbReference type="EMBL" id="KRU11021.1"/>
    </source>
</evidence>